<dbReference type="STRING" id="1441469.A0A225ADS7"/>
<gene>
    <name evidence="9" type="ORF">UA08_08655</name>
</gene>
<dbReference type="GO" id="GO:0006351">
    <property type="term" value="P:DNA-templated transcription"/>
    <property type="evidence" value="ECO:0007669"/>
    <property type="project" value="InterPro"/>
</dbReference>
<evidence type="ECO:0000256" key="3">
    <source>
        <dbReference type="ARBA" id="ARBA00022833"/>
    </source>
</evidence>
<dbReference type="Pfam" id="PF04082">
    <property type="entry name" value="Fungal_trans"/>
    <property type="match status" value="1"/>
</dbReference>
<dbReference type="PROSITE" id="PS00463">
    <property type="entry name" value="ZN2_CY6_FUNGAL_1"/>
    <property type="match status" value="1"/>
</dbReference>
<keyword evidence="2" id="KW-0479">Metal-binding</keyword>
<keyword evidence="10" id="KW-1185">Reference proteome</keyword>
<dbReference type="GO" id="GO:0008270">
    <property type="term" value="F:zinc ion binding"/>
    <property type="evidence" value="ECO:0007669"/>
    <property type="project" value="InterPro"/>
</dbReference>
<dbReference type="CDD" id="cd12148">
    <property type="entry name" value="fungal_TF_MHR"/>
    <property type="match status" value="1"/>
</dbReference>
<evidence type="ECO:0000256" key="7">
    <source>
        <dbReference type="ARBA" id="ARBA00023242"/>
    </source>
</evidence>
<evidence type="ECO:0000313" key="10">
    <source>
        <dbReference type="Proteomes" id="UP000214365"/>
    </source>
</evidence>
<dbReference type="Proteomes" id="UP000214365">
    <property type="component" value="Unassembled WGS sequence"/>
</dbReference>
<evidence type="ECO:0000256" key="1">
    <source>
        <dbReference type="ARBA" id="ARBA00004123"/>
    </source>
</evidence>
<dbReference type="SUPFAM" id="SSF57701">
    <property type="entry name" value="Zn2/Cys6 DNA-binding domain"/>
    <property type="match status" value="1"/>
</dbReference>
<feature type="domain" description="Zn(2)-C6 fungal-type" evidence="8">
    <location>
        <begin position="19"/>
        <end position="47"/>
    </location>
</feature>
<evidence type="ECO:0000256" key="2">
    <source>
        <dbReference type="ARBA" id="ARBA00022723"/>
    </source>
</evidence>
<keyword evidence="3" id="KW-0862">Zinc</keyword>
<dbReference type="PANTHER" id="PTHR47782">
    <property type="entry name" value="ZN(II)2CYS6 TRANSCRIPTION FACTOR (EUROFUNG)-RELATED"/>
    <property type="match status" value="1"/>
</dbReference>
<keyword evidence="7" id="KW-0539">Nucleus</keyword>
<protein>
    <recommendedName>
        <fullName evidence="8">Zn(2)-C6 fungal-type domain-containing protein</fullName>
    </recommendedName>
</protein>
<evidence type="ECO:0000256" key="5">
    <source>
        <dbReference type="ARBA" id="ARBA00023125"/>
    </source>
</evidence>
<dbReference type="InterPro" id="IPR052202">
    <property type="entry name" value="Yeast_MetPath_Reg"/>
</dbReference>
<keyword evidence="6" id="KW-0804">Transcription</keyword>
<dbReference type="InterPro" id="IPR001138">
    <property type="entry name" value="Zn2Cys6_DnaBD"/>
</dbReference>
<dbReference type="GO" id="GO:0045944">
    <property type="term" value="P:positive regulation of transcription by RNA polymerase II"/>
    <property type="evidence" value="ECO:0007669"/>
    <property type="project" value="TreeGrafter"/>
</dbReference>
<name>A0A225ADS7_TALAT</name>
<keyword evidence="5" id="KW-0238">DNA-binding</keyword>
<dbReference type="GO" id="GO:0043565">
    <property type="term" value="F:sequence-specific DNA binding"/>
    <property type="evidence" value="ECO:0007669"/>
    <property type="project" value="TreeGrafter"/>
</dbReference>
<dbReference type="GO" id="GO:0005634">
    <property type="term" value="C:nucleus"/>
    <property type="evidence" value="ECO:0007669"/>
    <property type="project" value="UniProtKB-SubCell"/>
</dbReference>
<dbReference type="OrthoDB" id="4322543at2759"/>
<dbReference type="CDD" id="cd00067">
    <property type="entry name" value="GAL4"/>
    <property type="match status" value="1"/>
</dbReference>
<evidence type="ECO:0000313" key="9">
    <source>
        <dbReference type="EMBL" id="OKL56114.1"/>
    </source>
</evidence>
<dbReference type="InterPro" id="IPR007219">
    <property type="entry name" value="XnlR_reg_dom"/>
</dbReference>
<dbReference type="AlphaFoldDB" id="A0A225ADS7"/>
<organism evidence="9 10">
    <name type="scientific">Talaromyces atroroseus</name>
    <dbReference type="NCBI Taxonomy" id="1441469"/>
    <lineage>
        <taxon>Eukaryota</taxon>
        <taxon>Fungi</taxon>
        <taxon>Dikarya</taxon>
        <taxon>Ascomycota</taxon>
        <taxon>Pezizomycotina</taxon>
        <taxon>Eurotiomycetes</taxon>
        <taxon>Eurotiomycetidae</taxon>
        <taxon>Eurotiales</taxon>
        <taxon>Trichocomaceae</taxon>
        <taxon>Talaromyces</taxon>
        <taxon>Talaromyces sect. Trachyspermi</taxon>
    </lineage>
</organism>
<evidence type="ECO:0000259" key="8">
    <source>
        <dbReference type="PROSITE" id="PS50048"/>
    </source>
</evidence>
<dbReference type="RefSeq" id="XP_020116235.1">
    <property type="nucleotide sequence ID" value="XM_020263757.1"/>
</dbReference>
<sequence>MTALRDLQLAVSGRRSSKVCARCRRRKTKCDSGYPSCGACTKAGAVCRGYDSNGHQDLPRSLVKALEDQVAELERQASSLHHSPANITLALTSRLAQATLLADISGPRPFFLSDITSSVLLRPSCLPLVVCNVKKIDGSGSRPEDQNQQQRLSSTNLGRIPYAAIEQMISNYTNIHLPQYPCVSEQHLSNAVSRLLIVLNGDTDAALSLGIPASSGLTHYDYFIVFIVLAVSSLTLTWKNEHQARTASDAFFDTALHHLRLAPEVTDIHRLQTYLLLAHYANLNPNKADNWICIWNATRIVLDLGLHKQASEVLLQDQEEVRFRNKLLWCTYGMERSLSATVRLPLAFPEEASITISHHSISDADTKHASASHLYRFRALETEVHRTLYLQDGSTHRSRSELNSWMVDVTRRLDAWLERAKDFSKYQMLEFRMVQYGLLLARLFRPSPRLESRTPEEREKCFDACSILVEDYQHQTKRRRLFYPWHGVHNLFEAAVIMLESCWALRDYEPLRHRARHILAVTLPDCLALLNKVGESWQDAALCSAYLSPILDEASRAYSDRALAQIDPARIEAECLMTEKLRKLLFPEGPLLWESRMSFETDQNSATDPAPSLEPVMSGMKDVDWDAFWEYVQDLSPIWTDIQPSDTVIVAG</sequence>
<reference evidence="9 10" key="1">
    <citation type="submission" date="2015-06" db="EMBL/GenBank/DDBJ databases">
        <title>Talaromyces atroroseus IBT 11181 draft genome.</title>
        <authorList>
            <person name="Rasmussen K.B."/>
            <person name="Rasmussen S."/>
            <person name="Petersen B."/>
            <person name="Sicheritz-Ponten T."/>
            <person name="Mortensen U.H."/>
            <person name="Thrane U."/>
        </authorList>
    </citation>
    <scope>NUCLEOTIDE SEQUENCE [LARGE SCALE GENOMIC DNA]</scope>
    <source>
        <strain evidence="9 10">IBT 11181</strain>
    </source>
</reference>
<dbReference type="PANTHER" id="PTHR47782:SF1">
    <property type="entry name" value="PYRIMIDINE PATHWAY REGULATORY PROTEIN 1"/>
    <property type="match status" value="1"/>
</dbReference>
<comment type="subcellular location">
    <subcellularLocation>
        <location evidence="1">Nucleus</location>
    </subcellularLocation>
</comment>
<dbReference type="SMART" id="SM00066">
    <property type="entry name" value="GAL4"/>
    <property type="match status" value="1"/>
</dbReference>
<dbReference type="InterPro" id="IPR036864">
    <property type="entry name" value="Zn2-C6_fun-type_DNA-bd_sf"/>
</dbReference>
<dbReference type="EMBL" id="LFMY01000016">
    <property type="protein sequence ID" value="OKL56114.1"/>
    <property type="molecule type" value="Genomic_DNA"/>
</dbReference>
<dbReference type="GO" id="GO:0000981">
    <property type="term" value="F:DNA-binding transcription factor activity, RNA polymerase II-specific"/>
    <property type="evidence" value="ECO:0007669"/>
    <property type="project" value="InterPro"/>
</dbReference>
<accession>A0A225ADS7</accession>
<evidence type="ECO:0000256" key="4">
    <source>
        <dbReference type="ARBA" id="ARBA00023015"/>
    </source>
</evidence>
<dbReference type="PROSITE" id="PS50048">
    <property type="entry name" value="ZN2_CY6_FUNGAL_2"/>
    <property type="match status" value="1"/>
</dbReference>
<dbReference type="Pfam" id="PF00172">
    <property type="entry name" value="Zn_clus"/>
    <property type="match status" value="1"/>
</dbReference>
<evidence type="ECO:0000256" key="6">
    <source>
        <dbReference type="ARBA" id="ARBA00023163"/>
    </source>
</evidence>
<dbReference type="Gene3D" id="4.10.240.10">
    <property type="entry name" value="Zn(2)-C6 fungal-type DNA-binding domain"/>
    <property type="match status" value="1"/>
</dbReference>
<comment type="caution">
    <text evidence="9">The sequence shown here is derived from an EMBL/GenBank/DDBJ whole genome shotgun (WGS) entry which is preliminary data.</text>
</comment>
<dbReference type="GeneID" id="31008411"/>
<keyword evidence="4" id="KW-0805">Transcription regulation</keyword>
<proteinExistence type="predicted"/>